<feature type="transmembrane region" description="Helical" evidence="1">
    <location>
        <begin position="155"/>
        <end position="179"/>
    </location>
</feature>
<evidence type="ECO:0000313" key="3">
    <source>
        <dbReference type="Proteomes" id="UP000186744"/>
    </source>
</evidence>
<gene>
    <name evidence="2" type="ORF">SAMN05421786_10256</name>
</gene>
<keyword evidence="1" id="KW-1133">Transmembrane helix</keyword>
<evidence type="ECO:0000256" key="1">
    <source>
        <dbReference type="SAM" id="Phobius"/>
    </source>
</evidence>
<feature type="transmembrane region" description="Helical" evidence="1">
    <location>
        <begin position="322"/>
        <end position="340"/>
    </location>
</feature>
<name>A0A1N7LWZ6_9FLAO</name>
<organism evidence="2 3">
    <name type="scientific">Chryseobacterium ureilyticum</name>
    <dbReference type="NCBI Taxonomy" id="373668"/>
    <lineage>
        <taxon>Bacteria</taxon>
        <taxon>Pseudomonadati</taxon>
        <taxon>Bacteroidota</taxon>
        <taxon>Flavobacteriia</taxon>
        <taxon>Flavobacteriales</taxon>
        <taxon>Weeksellaceae</taxon>
        <taxon>Chryseobacterium group</taxon>
        <taxon>Chryseobacterium</taxon>
    </lineage>
</organism>
<keyword evidence="1" id="KW-0812">Transmembrane</keyword>
<protein>
    <submittedName>
        <fullName evidence="2">EpsG family protein</fullName>
    </submittedName>
</protein>
<dbReference type="STRING" id="373668.SAMN05421786_10256"/>
<feature type="transmembrane region" description="Helical" evidence="1">
    <location>
        <begin position="298"/>
        <end position="315"/>
    </location>
</feature>
<feature type="transmembrane region" description="Helical" evidence="1">
    <location>
        <begin position="191"/>
        <end position="218"/>
    </location>
</feature>
<feature type="transmembrane region" description="Helical" evidence="1">
    <location>
        <begin position="108"/>
        <end position="125"/>
    </location>
</feature>
<dbReference type="Pfam" id="PF14897">
    <property type="entry name" value="EpsG"/>
    <property type="match status" value="1"/>
</dbReference>
<feature type="transmembrane region" description="Helical" evidence="1">
    <location>
        <begin position="67"/>
        <end position="96"/>
    </location>
</feature>
<dbReference type="Proteomes" id="UP000186744">
    <property type="component" value="Unassembled WGS sequence"/>
</dbReference>
<keyword evidence="3" id="KW-1185">Reference proteome</keyword>
<accession>A0A1N7LWZ6</accession>
<feature type="transmembrane region" description="Helical" evidence="1">
    <location>
        <begin position="29"/>
        <end position="46"/>
    </location>
</feature>
<dbReference type="RefSeq" id="WP_076550969.1">
    <property type="nucleotide sequence ID" value="NZ_FTOL01000002.1"/>
</dbReference>
<feature type="transmembrane region" description="Helical" evidence="1">
    <location>
        <begin position="238"/>
        <end position="255"/>
    </location>
</feature>
<dbReference type="InterPro" id="IPR049458">
    <property type="entry name" value="EpsG-like"/>
</dbReference>
<feature type="transmembrane region" description="Helical" evidence="1">
    <location>
        <begin position="267"/>
        <end position="286"/>
    </location>
</feature>
<dbReference type="AlphaFoldDB" id="A0A1N7LWZ6"/>
<reference evidence="3" key="1">
    <citation type="submission" date="2017-01" db="EMBL/GenBank/DDBJ databases">
        <authorList>
            <person name="Varghese N."/>
            <person name="Submissions S."/>
        </authorList>
    </citation>
    <scope>NUCLEOTIDE SEQUENCE [LARGE SCALE GENOMIC DNA]</scope>
    <source>
        <strain evidence="3">DSM 18017</strain>
    </source>
</reference>
<dbReference type="OrthoDB" id="6631730at2"/>
<sequence>MLNLFLLLFIINVLISCLPIRYPIVKKYIYILQTIGLILFATFRGVDFDRDQPLYLYSFNNAKSLENLEYTFTIIVNTIKIFSGNFVWLLFIYALIGVYLKLMAIRKMTDFFFLSIVIYICNTYILQDLTQIRAAICSAFLLLSLIPLYDRNMKLFYLFAILAVSFHFSGIPILFLYFLDPKKINTKVWKLLLPLSYILLFIGFTPLGLAKIFSLELIQKKLEVYFNAGKEVGSEKVNVFNTLVIFRFIFTYILLFNIEKIYEKNKYAIILLKVYIISQILLVQLSEVTTLAMRFNELFGVVEMVVIPFVLYSYVKKDMTFVLLKFSIYLFAFMLLFFHFRAETLLIFKK</sequence>
<evidence type="ECO:0000313" key="2">
    <source>
        <dbReference type="EMBL" id="SIS78353.1"/>
    </source>
</evidence>
<dbReference type="EMBL" id="FTOL01000002">
    <property type="protein sequence ID" value="SIS78353.1"/>
    <property type="molecule type" value="Genomic_DNA"/>
</dbReference>
<proteinExistence type="predicted"/>
<feature type="transmembrane region" description="Helical" evidence="1">
    <location>
        <begin position="132"/>
        <end position="149"/>
    </location>
</feature>
<keyword evidence="1" id="KW-0472">Membrane</keyword>